<feature type="transmembrane region" description="Helical" evidence="2">
    <location>
        <begin position="168"/>
        <end position="188"/>
    </location>
</feature>
<evidence type="ECO:0000313" key="5">
    <source>
        <dbReference type="Proteomes" id="UP001221142"/>
    </source>
</evidence>
<feature type="transmembrane region" description="Helical" evidence="2">
    <location>
        <begin position="209"/>
        <end position="229"/>
    </location>
</feature>
<gene>
    <name evidence="4" type="ORF">FB45DRAFT_444064</name>
</gene>
<feature type="compositionally biased region" description="Pro residues" evidence="1">
    <location>
        <begin position="348"/>
        <end position="357"/>
    </location>
</feature>
<accession>A0AAD7C0S2</accession>
<feature type="domain" description="DUF6534" evidence="3">
    <location>
        <begin position="173"/>
        <end position="259"/>
    </location>
</feature>
<evidence type="ECO:0000313" key="4">
    <source>
        <dbReference type="EMBL" id="KAJ7636203.1"/>
    </source>
</evidence>
<dbReference type="AlphaFoldDB" id="A0AAD7C0S2"/>
<evidence type="ECO:0000259" key="3">
    <source>
        <dbReference type="Pfam" id="PF20152"/>
    </source>
</evidence>
<proteinExistence type="predicted"/>
<dbReference type="PANTHER" id="PTHR40465:SF1">
    <property type="entry name" value="DUF6534 DOMAIN-CONTAINING PROTEIN"/>
    <property type="match status" value="1"/>
</dbReference>
<comment type="caution">
    <text evidence="4">The sequence shown here is derived from an EMBL/GenBank/DDBJ whole genome shotgun (WGS) entry which is preliminary data.</text>
</comment>
<organism evidence="4 5">
    <name type="scientific">Roridomyces roridus</name>
    <dbReference type="NCBI Taxonomy" id="1738132"/>
    <lineage>
        <taxon>Eukaryota</taxon>
        <taxon>Fungi</taxon>
        <taxon>Dikarya</taxon>
        <taxon>Basidiomycota</taxon>
        <taxon>Agaricomycotina</taxon>
        <taxon>Agaricomycetes</taxon>
        <taxon>Agaricomycetidae</taxon>
        <taxon>Agaricales</taxon>
        <taxon>Marasmiineae</taxon>
        <taxon>Mycenaceae</taxon>
        <taxon>Roridomyces</taxon>
    </lineage>
</organism>
<evidence type="ECO:0000256" key="1">
    <source>
        <dbReference type="SAM" id="MobiDB-lite"/>
    </source>
</evidence>
<evidence type="ECO:0000256" key="2">
    <source>
        <dbReference type="SAM" id="Phobius"/>
    </source>
</evidence>
<keyword evidence="2" id="KW-0472">Membrane</keyword>
<feature type="transmembrane region" description="Helical" evidence="2">
    <location>
        <begin position="20"/>
        <end position="41"/>
    </location>
</feature>
<keyword evidence="2" id="KW-0812">Transmembrane</keyword>
<sequence>MPPPPQFQQFTFDNTLGAALIGFSVSTLVFGVVLTQAWTYYTRFSSDSRWYRILVAVVILLESVDQAFIAHFVYHYLVSEVGHPEAVFLGTTTWSIIMQQALGSVVGTIVKCVFATRVYRFSERNIWITGTILLFSLGGLGVAFSFTVRAFQLGTLPEVFQLQTLVNTSLALSTCTDFITAAALCVYLRRLRTGHKDADSLVRTLVRDAINTGSVTSAVSLTTVLLFNFLPKNFIFASTYFLLSKLYAVSLLATLNSRRVVRGRGTDKNGGSTDYPARSQIHVMTRSLQDDTETNIFHLGTRVVPSMYDPDMSSPQTQWQYAYPSPVADFKPGFPPPSAASPSSSLYPSPPPRFQAV</sequence>
<feature type="transmembrane region" description="Helical" evidence="2">
    <location>
        <begin position="235"/>
        <end position="255"/>
    </location>
</feature>
<feature type="region of interest" description="Disordered" evidence="1">
    <location>
        <begin position="332"/>
        <end position="357"/>
    </location>
</feature>
<dbReference type="InterPro" id="IPR045339">
    <property type="entry name" value="DUF6534"/>
</dbReference>
<dbReference type="EMBL" id="JARKIF010000006">
    <property type="protein sequence ID" value="KAJ7636203.1"/>
    <property type="molecule type" value="Genomic_DNA"/>
</dbReference>
<reference evidence="4" key="1">
    <citation type="submission" date="2023-03" db="EMBL/GenBank/DDBJ databases">
        <title>Massive genome expansion in bonnet fungi (Mycena s.s.) driven by repeated elements and novel gene families across ecological guilds.</title>
        <authorList>
            <consortium name="Lawrence Berkeley National Laboratory"/>
            <person name="Harder C.B."/>
            <person name="Miyauchi S."/>
            <person name="Viragh M."/>
            <person name="Kuo A."/>
            <person name="Thoen E."/>
            <person name="Andreopoulos B."/>
            <person name="Lu D."/>
            <person name="Skrede I."/>
            <person name="Drula E."/>
            <person name="Henrissat B."/>
            <person name="Morin E."/>
            <person name="Kohler A."/>
            <person name="Barry K."/>
            <person name="LaButti K."/>
            <person name="Morin E."/>
            <person name="Salamov A."/>
            <person name="Lipzen A."/>
            <person name="Mereny Z."/>
            <person name="Hegedus B."/>
            <person name="Baldrian P."/>
            <person name="Stursova M."/>
            <person name="Weitz H."/>
            <person name="Taylor A."/>
            <person name="Grigoriev I.V."/>
            <person name="Nagy L.G."/>
            <person name="Martin F."/>
            <person name="Kauserud H."/>
        </authorList>
    </citation>
    <scope>NUCLEOTIDE SEQUENCE</scope>
    <source>
        <strain evidence="4">9284</strain>
    </source>
</reference>
<feature type="transmembrane region" description="Helical" evidence="2">
    <location>
        <begin position="126"/>
        <end position="148"/>
    </location>
</feature>
<protein>
    <recommendedName>
        <fullName evidence="3">DUF6534 domain-containing protein</fullName>
    </recommendedName>
</protein>
<name>A0AAD7C0S2_9AGAR</name>
<keyword evidence="5" id="KW-1185">Reference proteome</keyword>
<dbReference type="Pfam" id="PF20152">
    <property type="entry name" value="DUF6534"/>
    <property type="match status" value="1"/>
</dbReference>
<keyword evidence="2" id="KW-1133">Transmembrane helix</keyword>
<dbReference type="PANTHER" id="PTHR40465">
    <property type="entry name" value="CHROMOSOME 1, WHOLE GENOME SHOTGUN SEQUENCE"/>
    <property type="match status" value="1"/>
</dbReference>
<dbReference type="Proteomes" id="UP001221142">
    <property type="component" value="Unassembled WGS sequence"/>
</dbReference>
<feature type="transmembrane region" description="Helical" evidence="2">
    <location>
        <begin position="94"/>
        <end position="114"/>
    </location>
</feature>
<feature type="transmembrane region" description="Helical" evidence="2">
    <location>
        <begin position="53"/>
        <end position="74"/>
    </location>
</feature>